<dbReference type="InterPro" id="IPR021797">
    <property type="entry name" value="Wzy_C_2"/>
</dbReference>
<accession>A0A844GCL0</accession>
<protein>
    <recommendedName>
        <fullName evidence="1">Virulence factor membrane-bound polymerase C-terminal domain-containing protein</fullName>
    </recommendedName>
</protein>
<dbReference type="Pfam" id="PF11846">
    <property type="entry name" value="Wzy_C_2"/>
    <property type="match status" value="1"/>
</dbReference>
<comment type="caution">
    <text evidence="2">The sequence shown here is derived from an EMBL/GenBank/DDBJ whole genome shotgun (WGS) entry which is preliminary data.</text>
</comment>
<organism evidence="2 3">
    <name type="scientific">Paludibacterium denitrificans</name>
    <dbReference type="NCBI Taxonomy" id="2675226"/>
    <lineage>
        <taxon>Bacteria</taxon>
        <taxon>Pseudomonadati</taxon>
        <taxon>Pseudomonadota</taxon>
        <taxon>Betaproteobacteria</taxon>
        <taxon>Neisseriales</taxon>
        <taxon>Chromobacteriaceae</taxon>
        <taxon>Paludibacterium</taxon>
    </lineage>
</organism>
<keyword evidence="3" id="KW-1185">Reference proteome</keyword>
<sequence length="121" mass="13259">MEKIIAIGRNPLWAMEADGVLANYLDPSRDQLALKKDIFERLAAYRPYPNLLTKLAVIQALDGQPALARQNIVLLLASYPDAAPVTYAMLQRRPEPEVQPLAELAKTAAEAYLKAGANTDA</sequence>
<dbReference type="EMBL" id="WLYX01000001">
    <property type="protein sequence ID" value="MTD32968.1"/>
    <property type="molecule type" value="Genomic_DNA"/>
</dbReference>
<feature type="domain" description="Virulence factor membrane-bound polymerase C-terminal" evidence="1">
    <location>
        <begin position="6"/>
        <end position="85"/>
    </location>
</feature>
<dbReference type="AlphaFoldDB" id="A0A844GCL0"/>
<name>A0A844GCL0_9NEIS</name>
<gene>
    <name evidence="2" type="ORF">GKE73_06315</name>
</gene>
<evidence type="ECO:0000313" key="3">
    <source>
        <dbReference type="Proteomes" id="UP000446658"/>
    </source>
</evidence>
<dbReference type="Proteomes" id="UP000446658">
    <property type="component" value="Unassembled WGS sequence"/>
</dbReference>
<reference evidence="2 3" key="1">
    <citation type="submission" date="2019-11" db="EMBL/GenBank/DDBJ databases">
        <title>Draft genome sequence of Paludibacterium sp. dN18-1.</title>
        <authorList>
            <person name="Im W.-T."/>
        </authorList>
    </citation>
    <scope>NUCLEOTIDE SEQUENCE [LARGE SCALE GENOMIC DNA]</scope>
    <source>
        <strain evidence="3">dN 18-1</strain>
    </source>
</reference>
<proteinExistence type="predicted"/>
<evidence type="ECO:0000259" key="1">
    <source>
        <dbReference type="Pfam" id="PF11846"/>
    </source>
</evidence>
<evidence type="ECO:0000313" key="2">
    <source>
        <dbReference type="EMBL" id="MTD32968.1"/>
    </source>
</evidence>